<keyword evidence="2 6" id="KW-0678">Repressor</keyword>
<evidence type="ECO:0000256" key="7">
    <source>
        <dbReference type="SAM" id="MobiDB-lite"/>
    </source>
</evidence>
<dbReference type="OMA" id="SHGVNDW"/>
<reference evidence="12" key="5">
    <citation type="submission" date="2019-07" db="EMBL/GenBank/DDBJ databases">
        <authorList>
            <person name="Seetharam A."/>
            <person name="Woodhouse M."/>
            <person name="Cannon E."/>
        </authorList>
    </citation>
    <scope>NUCLEOTIDE SEQUENCE [LARGE SCALE GENOMIC DNA]</scope>
    <source>
        <strain evidence="12">cv. B73</strain>
    </source>
</reference>
<reference evidence="9" key="1">
    <citation type="journal article" date="2009" name="PLoS Genet.">
        <title>Sequencing, mapping, and analysis of 27,455 maize full-length cDNAs.</title>
        <authorList>
            <person name="Soderlund C."/>
            <person name="Descour A."/>
            <person name="Kudrna D."/>
            <person name="Bomhoff M."/>
            <person name="Boyd L."/>
            <person name="Currie J."/>
            <person name="Angelova A."/>
            <person name="Collura K."/>
            <person name="Wissotski M."/>
            <person name="Ashley E."/>
            <person name="Morrow D."/>
            <person name="Fernandes J."/>
            <person name="Walbot V."/>
            <person name="Yu Y."/>
        </authorList>
    </citation>
    <scope>NUCLEOTIDE SEQUENCE</scope>
    <source>
        <strain evidence="9">B73</strain>
    </source>
</reference>
<evidence type="ECO:0000313" key="9">
    <source>
        <dbReference type="EMBL" id="ACL54185.1"/>
    </source>
</evidence>
<dbReference type="PANTHER" id="PTHR33057">
    <property type="entry name" value="TRANSCRIPTION REPRESSOR OFP7-RELATED"/>
    <property type="match status" value="1"/>
</dbReference>
<accession>B8A1Y6</accession>
<dbReference type="STRING" id="4577.B8A1Y6"/>
<dbReference type="NCBIfam" id="TIGR01568">
    <property type="entry name" value="A_thal_3678"/>
    <property type="match status" value="1"/>
</dbReference>
<dbReference type="EMBL" id="KJ727484">
    <property type="protein sequence ID" value="AIB04975.1"/>
    <property type="molecule type" value="mRNA"/>
</dbReference>
<proteinExistence type="evidence at transcript level"/>
<evidence type="ECO:0000313" key="10">
    <source>
        <dbReference type="EMBL" id="AIB04975.1"/>
    </source>
</evidence>
<dbReference type="GO" id="GO:0005634">
    <property type="term" value="C:nucleus"/>
    <property type="evidence" value="ECO:0007669"/>
    <property type="project" value="UniProtKB-SubCell"/>
</dbReference>
<evidence type="ECO:0000256" key="3">
    <source>
        <dbReference type="ARBA" id="ARBA00023015"/>
    </source>
</evidence>
<dbReference type="EMBL" id="BT055578">
    <property type="protein sequence ID" value="ACL54185.1"/>
    <property type="molecule type" value="mRNA"/>
</dbReference>
<evidence type="ECO:0000313" key="12">
    <source>
        <dbReference type="EnsemblPlants" id="Zm00001eb434150_P001"/>
    </source>
</evidence>
<comment type="subcellular location">
    <subcellularLocation>
        <location evidence="1 6">Nucleus</location>
    </subcellularLocation>
</comment>
<sequence>MVRKLALASLFFFNASSEGSQRLSSTSSTSAASFSSAVSWQWPSCTQARTRSFRGDTSPEIVSMRHDTSSSKREEQEEGPYNYNNNYKTSMNPAYVHDDYSAADADCYSAATQSLTLSNEDEAIIHGLRSSTTRRILFEPESTSSIMKKTKKKAAAFDGATALSIESADPYGDFRRSMEEMVLSHGADDWVWLEKMLGWYLRANGEKTHGLIVGAFVDLLVALASSSGPSPAVCSSSFKLKQSRRHLQLSVRTGEHH</sequence>
<evidence type="ECO:0000256" key="2">
    <source>
        <dbReference type="ARBA" id="ARBA00022491"/>
    </source>
</evidence>
<dbReference type="EMBL" id="CM000786">
    <property type="protein sequence ID" value="AQK47414.1"/>
    <property type="molecule type" value="Genomic_DNA"/>
</dbReference>
<dbReference type="InterPro" id="IPR038933">
    <property type="entry name" value="Ovate"/>
</dbReference>
<evidence type="ECO:0000256" key="4">
    <source>
        <dbReference type="ARBA" id="ARBA00023163"/>
    </source>
</evidence>
<reference evidence="10" key="3">
    <citation type="submission" date="2014-04" db="EMBL/GenBank/DDBJ databases">
        <title>The Maize TFome - Development of a transcription factor open reading frame collection for functional genomics.</title>
        <authorList>
            <person name="Burdo B."/>
            <person name="Gray J."/>
            <person name="Goetting-Minesky M.P."/>
            <person name="Wittler B."/>
            <person name="Hunt M."/>
            <person name="Li T."/>
            <person name="Velliquette D."/>
            <person name="Thomas J."/>
            <person name="Gentzel I."/>
            <person name="Dos Santos Brito M."/>
            <person name="Mejia-Guerra M.K."/>
            <person name="Connolly L.N."/>
            <person name="Qaisi D."/>
            <person name="Li W."/>
            <person name="Casas M.I."/>
            <person name="Doseff A.I."/>
            <person name="Grotewold E."/>
        </authorList>
    </citation>
    <scope>NUCLEOTIDE SEQUENCE</scope>
</reference>
<dbReference type="ExpressionAtlas" id="B8A1Y6">
    <property type="expression patterns" value="baseline and differential"/>
</dbReference>
<protein>
    <recommendedName>
        <fullName evidence="6">Transcription repressor</fullName>
    </recommendedName>
    <alternativeName>
        <fullName evidence="6">Ovate family protein</fullName>
    </alternativeName>
</protein>
<organism evidence="9">
    <name type="scientific">Zea mays</name>
    <name type="common">Maize</name>
    <dbReference type="NCBI Taxonomy" id="4577"/>
    <lineage>
        <taxon>Eukaryota</taxon>
        <taxon>Viridiplantae</taxon>
        <taxon>Streptophyta</taxon>
        <taxon>Embryophyta</taxon>
        <taxon>Tracheophyta</taxon>
        <taxon>Spermatophyta</taxon>
        <taxon>Magnoliopsida</taxon>
        <taxon>Liliopsida</taxon>
        <taxon>Poales</taxon>
        <taxon>Poaceae</taxon>
        <taxon>PACMAD clade</taxon>
        <taxon>Panicoideae</taxon>
        <taxon>Andropogonodae</taxon>
        <taxon>Andropogoneae</taxon>
        <taxon>Tripsacinae</taxon>
        <taxon>Zea</taxon>
    </lineage>
</organism>
<reference evidence="11" key="4">
    <citation type="submission" date="2015-12" db="EMBL/GenBank/DDBJ databases">
        <title>Update maize B73 reference genome by single molecule sequencing technologies.</title>
        <authorList>
            <consortium name="Maize Genome Sequencing Project"/>
            <person name="Ware D."/>
        </authorList>
    </citation>
    <scope>NUCLEOTIDE SEQUENCE</scope>
    <source>
        <tissue evidence="11">Seedling</tissue>
    </source>
</reference>
<comment type="function">
    <text evidence="6">Transcriptional repressor that regulates multiple aspects of plant growth and development.</text>
</comment>
<dbReference type="Pfam" id="PF04844">
    <property type="entry name" value="Ovate"/>
    <property type="match status" value="1"/>
</dbReference>
<feature type="domain" description="OVATE" evidence="8">
    <location>
        <begin position="163"/>
        <end position="222"/>
    </location>
</feature>
<evidence type="ECO:0000256" key="6">
    <source>
        <dbReference type="RuleBase" id="RU367028"/>
    </source>
</evidence>
<dbReference type="OrthoDB" id="689823at2759"/>
<reference evidence="13" key="2">
    <citation type="journal article" date="2009" name="Science">
        <title>The B73 maize genome: complexity, diversity, and dynamics.</title>
        <authorList>
            <person name="Schnable P.S."/>
            <person name="Ware D."/>
            <person name="Fulton R.S."/>
            <person name="Stein J.C."/>
            <person name="Wei F."/>
            <person name="Pasternak S."/>
            <person name="Liang C."/>
            <person name="Zhang J."/>
            <person name="Fulton L."/>
            <person name="Graves T.A."/>
            <person name="Minx P."/>
            <person name="Reily A.D."/>
            <person name="Courtney L."/>
            <person name="Kruchowski S.S."/>
            <person name="Tomlinson C."/>
            <person name="Strong C."/>
            <person name="Delehaunty K."/>
            <person name="Fronick C."/>
            <person name="Courtney B."/>
            <person name="Rock S.M."/>
            <person name="Belter E."/>
            <person name="Du F."/>
            <person name="Kim K."/>
            <person name="Abbott R.M."/>
            <person name="Cotton M."/>
            <person name="Levy A."/>
            <person name="Marchetto P."/>
            <person name="Ochoa K."/>
            <person name="Jackson S.M."/>
            <person name="Gillam B."/>
            <person name="Chen W."/>
            <person name="Yan L."/>
            <person name="Higginbotham J."/>
            <person name="Cardenas M."/>
            <person name="Waligorski J."/>
            <person name="Applebaum E."/>
            <person name="Phelps L."/>
            <person name="Falcone J."/>
            <person name="Kanchi K."/>
            <person name="Thane T."/>
            <person name="Scimone A."/>
            <person name="Thane N."/>
            <person name="Henke J."/>
            <person name="Wang T."/>
            <person name="Ruppert J."/>
            <person name="Shah N."/>
            <person name="Rotter K."/>
            <person name="Hodges J."/>
            <person name="Ingenthron E."/>
            <person name="Cordes M."/>
            <person name="Kohlberg S."/>
            <person name="Sgro J."/>
            <person name="Delgado B."/>
            <person name="Mead K."/>
            <person name="Chinwalla A."/>
            <person name="Leonard S."/>
            <person name="Crouse K."/>
            <person name="Collura K."/>
            <person name="Kudrna D."/>
            <person name="Currie J."/>
            <person name="He R."/>
            <person name="Angelova A."/>
            <person name="Rajasekar S."/>
            <person name="Mueller T."/>
            <person name="Lomeli R."/>
            <person name="Scara G."/>
            <person name="Ko A."/>
            <person name="Delaney K."/>
            <person name="Wissotski M."/>
            <person name="Lopez G."/>
            <person name="Campos D."/>
            <person name="Braidotti M."/>
            <person name="Ashley E."/>
            <person name="Golser W."/>
            <person name="Kim H."/>
            <person name="Lee S."/>
            <person name="Lin J."/>
            <person name="Dujmic Z."/>
            <person name="Kim W."/>
            <person name="Talag J."/>
            <person name="Zuccolo A."/>
            <person name="Fan C."/>
            <person name="Sebastian A."/>
            <person name="Kramer M."/>
            <person name="Spiegel L."/>
            <person name="Nascimento L."/>
            <person name="Zutavern T."/>
            <person name="Miller B."/>
            <person name="Ambroise C."/>
            <person name="Muller S."/>
            <person name="Spooner W."/>
            <person name="Narechania A."/>
            <person name="Ren L."/>
            <person name="Wei S."/>
            <person name="Kumari S."/>
            <person name="Faga B."/>
            <person name="Levy M.J."/>
            <person name="McMahan L."/>
            <person name="Van Buren P."/>
            <person name="Vaughn M.W."/>
            <person name="Ying K."/>
            <person name="Yeh C.-T."/>
            <person name="Emrich S.J."/>
            <person name="Jia Y."/>
            <person name="Kalyanaraman A."/>
            <person name="Hsia A.-P."/>
            <person name="Barbazuk W.B."/>
            <person name="Baucom R.S."/>
            <person name="Brutnell T.P."/>
            <person name="Carpita N.C."/>
            <person name="Chaparro C."/>
            <person name="Chia J.-M."/>
            <person name="Deragon J.-M."/>
            <person name="Estill J.C."/>
            <person name="Fu Y."/>
            <person name="Jeddeloh J.A."/>
            <person name="Han Y."/>
            <person name="Lee H."/>
            <person name="Li P."/>
            <person name="Lisch D.R."/>
            <person name="Liu S."/>
            <person name="Liu Z."/>
            <person name="Nagel D.H."/>
            <person name="McCann M.C."/>
            <person name="SanMiguel P."/>
            <person name="Myers A.M."/>
            <person name="Nettleton D."/>
            <person name="Nguyen J."/>
            <person name="Penning B.W."/>
            <person name="Ponnala L."/>
            <person name="Schneider K.L."/>
            <person name="Schwartz D.C."/>
            <person name="Sharma A."/>
            <person name="Soderlund C."/>
            <person name="Springer N.M."/>
            <person name="Sun Q."/>
            <person name="Wang H."/>
            <person name="Waterman M."/>
            <person name="Westerman R."/>
            <person name="Wolfgruber T.K."/>
            <person name="Yang L."/>
            <person name="Yu Y."/>
            <person name="Zhang L."/>
            <person name="Zhou S."/>
            <person name="Zhu Q."/>
            <person name="Bennetzen J.L."/>
            <person name="Dawe R.K."/>
            <person name="Jiang J."/>
            <person name="Jiang N."/>
            <person name="Presting G.G."/>
            <person name="Wessler S.R."/>
            <person name="Aluru S."/>
            <person name="Martienssen R.A."/>
            <person name="Clifton S.W."/>
            <person name="McCombie W.R."/>
            <person name="Wing R.A."/>
            <person name="Wilson R.K."/>
        </authorList>
    </citation>
    <scope>NUCLEOTIDE SEQUENCE [LARGE SCALE GENOMIC DNA]</scope>
    <source>
        <strain evidence="13">cv. B73</strain>
    </source>
</reference>
<keyword evidence="13" id="KW-1185">Reference proteome</keyword>
<reference evidence="12" key="6">
    <citation type="submission" date="2021-05" db="UniProtKB">
        <authorList>
            <consortium name="EnsemblPlants"/>
        </authorList>
    </citation>
    <scope>IDENTIFICATION</scope>
    <source>
        <strain evidence="12">cv. B73</strain>
    </source>
</reference>
<dbReference type="PANTHER" id="PTHR33057:SF26">
    <property type="entry name" value="TRANSCRIPTION REPRESSOR OFP13"/>
    <property type="match status" value="1"/>
</dbReference>
<dbReference type="PROSITE" id="PS51754">
    <property type="entry name" value="OVATE"/>
    <property type="match status" value="1"/>
</dbReference>
<dbReference type="KEGG" id="zma:100280102"/>
<dbReference type="PaxDb" id="4577-GRMZM2G106781_P01"/>
<keyword evidence="3 6" id="KW-0805">Transcription regulation</keyword>
<dbReference type="HOGENOM" id="CLU_066339_0_0_1"/>
<evidence type="ECO:0000313" key="13">
    <source>
        <dbReference type="Proteomes" id="UP000007305"/>
    </source>
</evidence>
<dbReference type="GO" id="GO:0045892">
    <property type="term" value="P:negative regulation of DNA-templated transcription"/>
    <property type="evidence" value="ECO:0007669"/>
    <property type="project" value="UniProtKB-UniRule"/>
</dbReference>
<evidence type="ECO:0000259" key="8">
    <source>
        <dbReference type="PROSITE" id="PS51754"/>
    </source>
</evidence>
<keyword evidence="5 6" id="KW-0539">Nucleus</keyword>
<dbReference type="EnsemblPlants" id="Zm00001eb434150_T001">
    <property type="protein sequence ID" value="Zm00001eb434150_P001"/>
    <property type="gene ID" value="Zm00001eb434150"/>
</dbReference>
<dbReference type="AlphaFoldDB" id="B8A1Y6"/>
<evidence type="ECO:0000256" key="5">
    <source>
        <dbReference type="ARBA" id="ARBA00023242"/>
    </source>
</evidence>
<gene>
    <name evidence="12" type="primary">LOC100280102</name>
    <name evidence="10" type="synonym">OFP25</name>
    <name evidence="11" type="ORF">ZEAMMB73_Zm00001d026663</name>
</gene>
<evidence type="ECO:0000313" key="11">
    <source>
        <dbReference type="EMBL" id="AQK47414.1"/>
    </source>
</evidence>
<dbReference type="Gramene" id="Zm00001eb434150_T001">
    <property type="protein sequence ID" value="Zm00001eb434150_P001"/>
    <property type="gene ID" value="Zm00001eb434150"/>
</dbReference>
<keyword evidence="4 6" id="KW-0804">Transcription</keyword>
<feature type="region of interest" description="Disordered" evidence="7">
    <location>
        <begin position="50"/>
        <end position="86"/>
    </location>
</feature>
<dbReference type="RefSeq" id="NP_001146512.1">
    <property type="nucleotide sequence ID" value="NM_001153040.2"/>
</dbReference>
<dbReference type="eggNOG" id="ENOG502RFQ4">
    <property type="taxonomic scope" value="Eukaryota"/>
</dbReference>
<dbReference type="InterPro" id="IPR006458">
    <property type="entry name" value="Ovate_C"/>
</dbReference>
<feature type="compositionally biased region" description="Basic and acidic residues" evidence="7">
    <location>
        <begin position="63"/>
        <end position="75"/>
    </location>
</feature>
<dbReference type="GeneID" id="100280102"/>
<dbReference type="Proteomes" id="UP000007305">
    <property type="component" value="Chromosome 10"/>
</dbReference>
<evidence type="ECO:0000256" key="1">
    <source>
        <dbReference type="ARBA" id="ARBA00004123"/>
    </source>
</evidence>
<name>B8A1Y6_MAIZE</name>